<sequence>EAHCIICAEKIIHSAISPCNNVTCHVCSFRQRALYKKKTCLVCRTDHEDVIFTEQILEEAKFSEFVVESRQLESKEYEIHFTSQYVKDDTLKLILHECPVCQKLFKKYQFLSEHTKTEHSQQYCDVCVDHGNSFISELKLYTPKQLQRHMNEGDKSGFSGHPKCKFCRGKRFYSEDELNVHIRDRHERCFICNQDNYQASEYYRNYDDLYDHFRHAHYVCSIQLCVEKRFVVFREDLDLTAHMLKEHGGIVGQSGRIVLGASSAQFQSQLSTFTPRSQAKPHRDNDSINLKKRRLEERVKHYLLNDADKLARFEKINSGFKSRKISAADLVKQYRDLFSNNDIQDISLVLYEFVELQPTNSDQRASLQLALDEISYNETTPSLNNSFPMLSKSLDSHILRNLSWGAGIGNSRRSINDQFPALVKPTKANHRPINNGPIKYTTLLKKPANETKSFKSTQPYKENTLYRPSYLEPKSDLSIGSLPKLGLSSANPSRLQSPLFKGSKPKVSESKFPALPPKPKKTIPPVKPIPKVSGWGPATEMPKPQPKDDWGIPIIDKKAEKLRRK</sequence>
<evidence type="ECO:0000259" key="14">
    <source>
        <dbReference type="PROSITE" id="PS50089"/>
    </source>
</evidence>
<dbReference type="GO" id="GO:0008270">
    <property type="term" value="F:zinc ion binding"/>
    <property type="evidence" value="ECO:0007669"/>
    <property type="project" value="UniProtKB-KW"/>
</dbReference>
<dbReference type="GO" id="GO:0072344">
    <property type="term" value="P:rescue of stalled ribosome"/>
    <property type="evidence" value="ECO:0007669"/>
    <property type="project" value="EnsemblFungi"/>
</dbReference>
<keyword evidence="8" id="KW-0479">Metal-binding</keyword>
<feature type="domain" description="C2H2-type" evidence="15">
    <location>
        <begin position="96"/>
        <end position="124"/>
    </location>
</feature>
<evidence type="ECO:0000256" key="12">
    <source>
        <dbReference type="PROSITE-ProRule" id="PRU00042"/>
    </source>
</evidence>
<dbReference type="Pfam" id="PF23202">
    <property type="entry name" value="PAH_ZNF598"/>
    <property type="match status" value="1"/>
</dbReference>
<dbReference type="PROSITE" id="PS00028">
    <property type="entry name" value="ZINC_FINGER_C2H2_1"/>
    <property type="match status" value="1"/>
</dbReference>
<dbReference type="InterPro" id="IPR044288">
    <property type="entry name" value="ZNF598/HEL2"/>
</dbReference>
<dbReference type="EC" id="2.3.2.27" evidence="4"/>
<evidence type="ECO:0000313" key="17">
    <source>
        <dbReference type="Proteomes" id="UP000092555"/>
    </source>
</evidence>
<evidence type="ECO:0000259" key="15">
    <source>
        <dbReference type="PROSITE" id="PS50157"/>
    </source>
</evidence>
<dbReference type="InterPro" id="IPR001841">
    <property type="entry name" value="Znf_RING"/>
</dbReference>
<reference evidence="16 17" key="1">
    <citation type="submission" date="2016-05" db="EMBL/GenBank/DDBJ databases">
        <title>Comparative genomics of biotechnologically important yeasts.</title>
        <authorList>
            <consortium name="DOE Joint Genome Institute"/>
            <person name="Riley R."/>
            <person name="Haridas S."/>
            <person name="Wolfe K.H."/>
            <person name="Lopes M.R."/>
            <person name="Hittinger C.T."/>
            <person name="Goker M."/>
            <person name="Salamov A."/>
            <person name="Wisecaver J."/>
            <person name="Long T.M."/>
            <person name="Aerts A.L."/>
            <person name="Barry K."/>
            <person name="Choi C."/>
            <person name="Clum A."/>
            <person name="Coughlan A.Y."/>
            <person name="Deshpande S."/>
            <person name="Douglass A.P."/>
            <person name="Hanson S.J."/>
            <person name="Klenk H.-P."/>
            <person name="LaButti K."/>
            <person name="Lapidus A."/>
            <person name="Lindquist E."/>
            <person name="Lipzen A."/>
            <person name="Meier-kolthoff J.P."/>
            <person name="Ohm R.A."/>
            <person name="Otillar R.P."/>
            <person name="Pangilinan J."/>
            <person name="Peng Y."/>
            <person name="Rokas A."/>
            <person name="Rosa C.A."/>
            <person name="Scheuner C."/>
            <person name="Sibirny A.A."/>
            <person name="Slot J.C."/>
            <person name="Stielow J.B."/>
            <person name="Sun H."/>
            <person name="Kurtzman C.P."/>
            <person name="Blackwell M."/>
            <person name="Grigoriev I.V."/>
            <person name="Jeffries T.W."/>
        </authorList>
    </citation>
    <scope>NUCLEOTIDE SEQUENCE [LARGE SCALE GENOMIC DNA]</scope>
    <source>
        <strain evidence="16 17">NRRL YB-4993</strain>
    </source>
</reference>
<gene>
    <name evidence="16" type="ORF">METBIDRAFT_20395</name>
</gene>
<dbReference type="GO" id="GO:0061630">
    <property type="term" value="F:ubiquitin protein ligase activity"/>
    <property type="evidence" value="ECO:0007669"/>
    <property type="project" value="UniProtKB-EC"/>
</dbReference>
<comment type="caution">
    <text evidence="16">The sequence shown here is derived from an EMBL/GenBank/DDBJ whole genome shotgun (WGS) entry which is preliminary data.</text>
</comment>
<comment type="pathway">
    <text evidence="3">Protein modification; protein ubiquitination.</text>
</comment>
<protein>
    <recommendedName>
        <fullName evidence="4">RING-type E3 ubiquitin transferase</fullName>
        <ecNumber evidence="4">2.3.2.27</ecNumber>
    </recommendedName>
</protein>
<dbReference type="Pfam" id="PF25447">
    <property type="entry name" value="RING_ZNF598"/>
    <property type="match status" value="1"/>
</dbReference>
<dbReference type="GO" id="GO:0061157">
    <property type="term" value="P:mRNA destabilization"/>
    <property type="evidence" value="ECO:0007669"/>
    <property type="project" value="EnsemblFungi"/>
</dbReference>
<evidence type="ECO:0000256" key="11">
    <source>
        <dbReference type="ARBA" id="ARBA00035113"/>
    </source>
</evidence>
<dbReference type="PROSITE" id="PS50089">
    <property type="entry name" value="ZF_RING_2"/>
    <property type="match status" value="1"/>
</dbReference>
<feature type="compositionally biased region" description="Basic and acidic residues" evidence="13">
    <location>
        <begin position="545"/>
        <end position="559"/>
    </location>
</feature>
<dbReference type="GO" id="GO:0070181">
    <property type="term" value="F:small ribosomal subunit rRNA binding"/>
    <property type="evidence" value="ECO:0007669"/>
    <property type="project" value="EnsemblFungi"/>
</dbReference>
<feature type="non-terminal residue" evidence="16">
    <location>
        <position position="565"/>
    </location>
</feature>
<evidence type="ECO:0000256" key="1">
    <source>
        <dbReference type="ARBA" id="ARBA00000900"/>
    </source>
</evidence>
<evidence type="ECO:0000256" key="5">
    <source>
        <dbReference type="ARBA" id="ARBA00022490"/>
    </source>
</evidence>
<dbReference type="GO" id="GO:0022626">
    <property type="term" value="C:cytosolic ribosome"/>
    <property type="evidence" value="ECO:0007669"/>
    <property type="project" value="EnsemblFungi"/>
</dbReference>
<dbReference type="GO" id="GO:0043022">
    <property type="term" value="F:ribosome binding"/>
    <property type="evidence" value="ECO:0007669"/>
    <property type="project" value="TreeGrafter"/>
</dbReference>
<evidence type="ECO:0000256" key="10">
    <source>
        <dbReference type="ARBA" id="ARBA00022833"/>
    </source>
</evidence>
<keyword evidence="9 12" id="KW-0863">Zinc-finger</keyword>
<dbReference type="RefSeq" id="XP_018711749.1">
    <property type="nucleotide sequence ID" value="XM_018854965.1"/>
</dbReference>
<dbReference type="Pfam" id="PF23230">
    <property type="entry name" value="zf-C2H2_13"/>
    <property type="match status" value="1"/>
</dbReference>
<dbReference type="InterPro" id="IPR056437">
    <property type="entry name" value="Znf-C2H2_ZNF598/HEL2"/>
</dbReference>
<evidence type="ECO:0000313" key="16">
    <source>
        <dbReference type="EMBL" id="OBA21239.1"/>
    </source>
</evidence>
<dbReference type="PANTHER" id="PTHR22938:SF0">
    <property type="entry name" value="E3 UBIQUITIN-PROTEIN LIGASE ZNF598"/>
    <property type="match status" value="1"/>
</dbReference>
<dbReference type="InterPro" id="IPR013087">
    <property type="entry name" value="Znf_C2H2_type"/>
</dbReference>
<dbReference type="GO" id="GO:1990116">
    <property type="term" value="P:ribosome-associated ubiquitin-dependent protein catabolic process"/>
    <property type="evidence" value="ECO:0007669"/>
    <property type="project" value="EnsemblFungi"/>
</dbReference>
<comment type="similarity">
    <text evidence="11">Belongs to the ZNF598/HEL2 family.</text>
</comment>
<dbReference type="InterPro" id="IPR057634">
    <property type="entry name" value="PAH_ZNF598/HEL2"/>
</dbReference>
<keyword evidence="6" id="KW-0597">Phosphoprotein</keyword>
<dbReference type="GO" id="GO:0070534">
    <property type="term" value="P:protein K63-linked ubiquitination"/>
    <property type="evidence" value="ECO:0007669"/>
    <property type="project" value="EnsemblFungi"/>
</dbReference>
<comment type="subcellular location">
    <subcellularLocation>
        <location evidence="2">Cytoplasm</location>
    </subcellularLocation>
</comment>
<dbReference type="PROSITE" id="PS50157">
    <property type="entry name" value="ZINC_FINGER_C2H2_2"/>
    <property type="match status" value="1"/>
</dbReference>
<dbReference type="Proteomes" id="UP000092555">
    <property type="component" value="Unassembled WGS sequence"/>
</dbReference>
<dbReference type="GO" id="GO:0070651">
    <property type="term" value="P:nonfunctional rRNA decay"/>
    <property type="evidence" value="ECO:0007669"/>
    <property type="project" value="EnsemblFungi"/>
</dbReference>
<evidence type="ECO:0000256" key="9">
    <source>
        <dbReference type="ARBA" id="ARBA00022771"/>
    </source>
</evidence>
<dbReference type="GeneID" id="30027941"/>
<comment type="catalytic activity">
    <reaction evidence="1">
        <text>S-ubiquitinyl-[E2 ubiquitin-conjugating enzyme]-L-cysteine + [acceptor protein]-L-lysine = [E2 ubiquitin-conjugating enzyme]-L-cysteine + N(6)-ubiquitinyl-[acceptor protein]-L-lysine.</text>
        <dbReference type="EC" id="2.3.2.27"/>
    </reaction>
</comment>
<evidence type="ECO:0000256" key="4">
    <source>
        <dbReference type="ARBA" id="ARBA00012483"/>
    </source>
</evidence>
<evidence type="ECO:0000256" key="13">
    <source>
        <dbReference type="SAM" id="MobiDB-lite"/>
    </source>
</evidence>
<proteinExistence type="inferred from homology"/>
<keyword evidence="10" id="KW-0862">Zinc</keyword>
<dbReference type="OrthoDB" id="3838338at2759"/>
<organism evidence="16 17">
    <name type="scientific">Metschnikowia bicuspidata var. bicuspidata NRRL YB-4993</name>
    <dbReference type="NCBI Taxonomy" id="869754"/>
    <lineage>
        <taxon>Eukaryota</taxon>
        <taxon>Fungi</taxon>
        <taxon>Dikarya</taxon>
        <taxon>Ascomycota</taxon>
        <taxon>Saccharomycotina</taxon>
        <taxon>Pichiomycetes</taxon>
        <taxon>Metschnikowiaceae</taxon>
        <taxon>Metschnikowia</taxon>
    </lineage>
</organism>
<evidence type="ECO:0000256" key="7">
    <source>
        <dbReference type="ARBA" id="ARBA00022679"/>
    </source>
</evidence>
<feature type="non-terminal residue" evidence="16">
    <location>
        <position position="1"/>
    </location>
</feature>
<dbReference type="AlphaFoldDB" id="A0A1A0HAU1"/>
<feature type="region of interest" description="Disordered" evidence="13">
    <location>
        <begin position="488"/>
        <end position="565"/>
    </location>
</feature>
<keyword evidence="7" id="KW-0808">Transferase</keyword>
<dbReference type="GO" id="GO:0070966">
    <property type="term" value="P:nuclear-transcribed mRNA catabolic process, no-go decay"/>
    <property type="evidence" value="ECO:0007669"/>
    <property type="project" value="EnsemblFungi"/>
</dbReference>
<feature type="domain" description="RING-type" evidence="14">
    <location>
        <begin position="4"/>
        <end position="44"/>
    </location>
</feature>
<name>A0A1A0HAU1_9ASCO</name>
<evidence type="ECO:0000256" key="2">
    <source>
        <dbReference type="ARBA" id="ARBA00004496"/>
    </source>
</evidence>
<dbReference type="GO" id="GO:0170011">
    <property type="term" value="F:stalled ribosome sensor activity"/>
    <property type="evidence" value="ECO:0007669"/>
    <property type="project" value="EnsemblFungi"/>
</dbReference>
<dbReference type="SMART" id="SM00355">
    <property type="entry name" value="ZnF_C2H2"/>
    <property type="match status" value="4"/>
</dbReference>
<evidence type="ECO:0000256" key="3">
    <source>
        <dbReference type="ARBA" id="ARBA00004906"/>
    </source>
</evidence>
<dbReference type="STRING" id="869754.A0A1A0HAU1"/>
<dbReference type="InterPro" id="IPR041888">
    <property type="entry name" value="RING-HC_ZNF598/HEL2"/>
</dbReference>
<dbReference type="PANTHER" id="PTHR22938">
    <property type="entry name" value="ZINC FINGER PROTEIN 598"/>
    <property type="match status" value="1"/>
</dbReference>
<dbReference type="GO" id="GO:0036205">
    <property type="term" value="P:histone catabolic process"/>
    <property type="evidence" value="ECO:0007669"/>
    <property type="project" value="EnsemblFungi"/>
</dbReference>
<keyword evidence="5" id="KW-0963">Cytoplasm</keyword>
<dbReference type="EMBL" id="LXTC01000003">
    <property type="protein sequence ID" value="OBA21239.1"/>
    <property type="molecule type" value="Genomic_DNA"/>
</dbReference>
<accession>A0A1A0HAU1</accession>
<evidence type="ECO:0000256" key="6">
    <source>
        <dbReference type="ARBA" id="ARBA00022553"/>
    </source>
</evidence>
<dbReference type="CDD" id="cd16615">
    <property type="entry name" value="RING-HC_ZNF598"/>
    <property type="match status" value="1"/>
</dbReference>
<evidence type="ECO:0000256" key="8">
    <source>
        <dbReference type="ARBA" id="ARBA00022723"/>
    </source>
</evidence>
<keyword evidence="17" id="KW-1185">Reference proteome</keyword>